<dbReference type="PROSITE" id="PS50082">
    <property type="entry name" value="WD_REPEATS_2"/>
    <property type="match status" value="1"/>
</dbReference>
<evidence type="ECO:0000256" key="1">
    <source>
        <dbReference type="ARBA" id="ARBA00022574"/>
    </source>
</evidence>
<gene>
    <name evidence="5" type="primary">MPUL0E01260</name>
    <name evidence="5" type="ORF">METSCH_E01260</name>
</gene>
<dbReference type="AlphaFoldDB" id="A0A4P6XV19"/>
<dbReference type="InterPro" id="IPR045159">
    <property type="entry name" value="DCAF7-like"/>
</dbReference>
<dbReference type="InterPro" id="IPR036322">
    <property type="entry name" value="WD40_repeat_dom_sf"/>
</dbReference>
<keyword evidence="2" id="KW-0677">Repeat</keyword>
<sequence length="462" mass="50040">MDWNALRNKRTSVLGVSSLPKLQQQQAHIRFPQGGNYTLANDLFYAQTAPVESRASHYLSQHPLFCADWVSGPAGELVALSSFREGFQNRIQVVSGQSRRGSGGIGEEDAGEASGRGLGVSAAGTPLFADGKHLPSNSSTFSANDSFEFACAAETLVDYPVTSLQWEPRGHERLAASLEVLRLYQYSPEYGELVQTHLLANNSTAGGGSGSNSTDINTFPPVTAFDWNKSDPSLIITLSVDTTCTVWDLSRLHLLGKNDTAQVRTQLIAHDLEVFDVKFLHHSTNVFASVSNDGSMRVFDLRSLEHLTIIYEPSLATTDASLSPGLAGTHYNPQALLRLLALNEDQHHLATVGVNLNQVLIIDLRMPGVPVATIDGLFDGQSAAAINLIKWHPSKNLLATGGDDCQALVWDCSEQSPRPDRAIDTPVLAYSEDLEVNSVCWRRDSSWMGVVSGKGFQALHAG</sequence>
<evidence type="ECO:0000256" key="2">
    <source>
        <dbReference type="ARBA" id="ARBA00022737"/>
    </source>
</evidence>
<reference evidence="6" key="1">
    <citation type="submission" date="2019-03" db="EMBL/GenBank/DDBJ databases">
        <title>Snf2 controls pulcherriminic acid biosynthesis and connects pigmentation and antifungal activity of the yeast Metschnikowia pulcherrima.</title>
        <authorList>
            <person name="Gore-Lloyd D."/>
            <person name="Sumann I."/>
            <person name="Brachmann A.O."/>
            <person name="Schneeberger K."/>
            <person name="Ortiz-Merino R.A."/>
            <person name="Moreno-Beltran M."/>
            <person name="Schlaefli M."/>
            <person name="Kirner P."/>
            <person name="Santos Kron A."/>
            <person name="Wolfe K.H."/>
            <person name="Piel J."/>
            <person name="Ahrens C.H."/>
            <person name="Henk D."/>
            <person name="Freimoser F.M."/>
        </authorList>
    </citation>
    <scope>NUCLEOTIDE SEQUENCE [LARGE SCALE GENOMIC DNA]</scope>
    <source>
        <strain evidence="6">APC 1.2</strain>
    </source>
</reference>
<dbReference type="Proteomes" id="UP000292447">
    <property type="component" value="Chromosome V"/>
</dbReference>
<protein>
    <submittedName>
        <fullName evidence="5">WD repeat-containing protein 68</fullName>
    </submittedName>
</protein>
<dbReference type="SMART" id="SM00320">
    <property type="entry name" value="WD40"/>
    <property type="match status" value="3"/>
</dbReference>
<dbReference type="Pfam" id="PF00400">
    <property type="entry name" value="WD40"/>
    <property type="match status" value="2"/>
</dbReference>
<feature type="repeat" description="WD" evidence="3">
    <location>
        <begin position="386"/>
        <end position="411"/>
    </location>
</feature>
<evidence type="ECO:0000313" key="5">
    <source>
        <dbReference type="EMBL" id="QBM89891.1"/>
    </source>
</evidence>
<keyword evidence="1 3" id="KW-0853">WD repeat</keyword>
<dbReference type="InterPro" id="IPR001680">
    <property type="entry name" value="WD40_rpt"/>
</dbReference>
<dbReference type="Gene3D" id="2.130.10.10">
    <property type="entry name" value="YVTN repeat-like/Quinoprotein amine dehydrogenase"/>
    <property type="match status" value="1"/>
</dbReference>
<name>A0A4P6XV19_9ASCO</name>
<proteinExistence type="predicted"/>
<evidence type="ECO:0000256" key="3">
    <source>
        <dbReference type="PROSITE-ProRule" id="PRU00221"/>
    </source>
</evidence>
<accession>A0A4P6XV19</accession>
<dbReference type="SUPFAM" id="SSF50978">
    <property type="entry name" value="WD40 repeat-like"/>
    <property type="match status" value="1"/>
</dbReference>
<evidence type="ECO:0000256" key="4">
    <source>
        <dbReference type="SAM" id="MobiDB-lite"/>
    </source>
</evidence>
<keyword evidence="6" id="KW-1185">Reference proteome</keyword>
<dbReference type="STRING" id="2163413.A0A4P6XV19"/>
<organism evidence="5 6">
    <name type="scientific">Metschnikowia aff. pulcherrima</name>
    <dbReference type="NCBI Taxonomy" id="2163413"/>
    <lineage>
        <taxon>Eukaryota</taxon>
        <taxon>Fungi</taxon>
        <taxon>Dikarya</taxon>
        <taxon>Ascomycota</taxon>
        <taxon>Saccharomycotina</taxon>
        <taxon>Pichiomycetes</taxon>
        <taxon>Metschnikowiaceae</taxon>
        <taxon>Metschnikowia</taxon>
    </lineage>
</organism>
<dbReference type="PANTHER" id="PTHR19919">
    <property type="entry name" value="WD REPEAT CONTAINING PROTEIN"/>
    <property type="match status" value="1"/>
</dbReference>
<feature type="region of interest" description="Disordered" evidence="4">
    <location>
        <begin position="97"/>
        <end position="116"/>
    </location>
</feature>
<evidence type="ECO:0000313" key="6">
    <source>
        <dbReference type="Proteomes" id="UP000292447"/>
    </source>
</evidence>
<dbReference type="EMBL" id="CP034460">
    <property type="protein sequence ID" value="QBM89891.1"/>
    <property type="molecule type" value="Genomic_DNA"/>
</dbReference>
<dbReference type="InterPro" id="IPR015943">
    <property type="entry name" value="WD40/YVTN_repeat-like_dom_sf"/>
</dbReference>